<evidence type="ECO:0000256" key="1">
    <source>
        <dbReference type="SAM" id="MobiDB-lite"/>
    </source>
</evidence>
<comment type="caution">
    <text evidence="2">The sequence shown here is derived from an EMBL/GenBank/DDBJ whole genome shotgun (WGS) entry which is preliminary data.</text>
</comment>
<feature type="compositionally biased region" description="Low complexity" evidence="1">
    <location>
        <begin position="27"/>
        <end position="39"/>
    </location>
</feature>
<feature type="compositionally biased region" description="Polar residues" evidence="1">
    <location>
        <begin position="13"/>
        <end position="22"/>
    </location>
</feature>
<reference evidence="2" key="1">
    <citation type="submission" date="2022-07" db="EMBL/GenBank/DDBJ databases">
        <title>Phylogenomic reconstructions and comparative analyses of Kickxellomycotina fungi.</title>
        <authorList>
            <person name="Reynolds N.K."/>
            <person name="Stajich J.E."/>
            <person name="Barry K."/>
            <person name="Grigoriev I.V."/>
            <person name="Crous P."/>
            <person name="Smith M.E."/>
        </authorList>
    </citation>
    <scope>NUCLEOTIDE SEQUENCE</scope>
    <source>
        <strain evidence="2">NRRL 3115</strain>
    </source>
</reference>
<dbReference type="Proteomes" id="UP001151518">
    <property type="component" value="Unassembled WGS sequence"/>
</dbReference>
<proteinExistence type="predicted"/>
<evidence type="ECO:0000313" key="3">
    <source>
        <dbReference type="Proteomes" id="UP001151518"/>
    </source>
</evidence>
<feature type="region of interest" description="Disordered" evidence="1">
    <location>
        <begin position="1"/>
        <end position="42"/>
    </location>
</feature>
<gene>
    <name evidence="2" type="ORF">GGI25_005164</name>
</gene>
<sequence length="552" mass="62331">MEQQHGSPKKDNAQAQTSSLDTAYSGATAAQQTNSTSANDGSAQVPYAYENAQTPQVLARHQKYMLPDSQYQQNGQATQGQEGHQQRQPYWHSQEYIPQAQYNPFAQQSYNPYHYQQQQIQGQQPQIVTYDDPATWQQTIHQPYCTQSTTPFSQPYPGNQQGYYSQTNICPSEYNHHMRYHGTVAHHTNSPSSLASSLSTPPTSSANKMRPKNYNTCSEPHRDIMDYLEPRSFLGCLKDSIRQVTIPDILPLATLAAATFLHHHKHWSTGKVVPYKQPKWMKYVKNMRYAYNTYGFLKSNSLLGLGARGLKTVATRDISSTSRELNSKSSLPLPASGNQTHDWDTSRALHANESEDIPVAMDNILNSLFSTQTTGAAREVHGYKSAARGQSDVLAEFNDSYAVQRADAEHYFYYIYHNNMDLRYASAQAIGGAAAIKALQGENELRNMVFSDPLAPADLQHDQMIMGIAMSEVNSLLENKMRVCTPSHDETVEHIGKIALATIVKIKLDEEKEQSVRNSMQWNNGTRSMRNDRCTKSHQHAPMRRPRYDYTF</sequence>
<protein>
    <submittedName>
        <fullName evidence="2">Uncharacterized protein</fullName>
    </submittedName>
</protein>
<organism evidence="2 3">
    <name type="scientific">Coemansia spiralis</name>
    <dbReference type="NCBI Taxonomy" id="417178"/>
    <lineage>
        <taxon>Eukaryota</taxon>
        <taxon>Fungi</taxon>
        <taxon>Fungi incertae sedis</taxon>
        <taxon>Zoopagomycota</taxon>
        <taxon>Kickxellomycotina</taxon>
        <taxon>Kickxellomycetes</taxon>
        <taxon>Kickxellales</taxon>
        <taxon>Kickxellaceae</taxon>
        <taxon>Coemansia</taxon>
    </lineage>
</organism>
<name>A0A9W8G339_9FUNG</name>
<feature type="region of interest" description="Disordered" evidence="1">
    <location>
        <begin position="184"/>
        <end position="214"/>
    </location>
</feature>
<dbReference type="OrthoDB" id="5598769at2759"/>
<evidence type="ECO:0000313" key="2">
    <source>
        <dbReference type="EMBL" id="KAJ2672282.1"/>
    </source>
</evidence>
<accession>A0A9W8G339</accession>
<dbReference type="AlphaFoldDB" id="A0A9W8G339"/>
<dbReference type="EMBL" id="JANBTW010000085">
    <property type="protein sequence ID" value="KAJ2672282.1"/>
    <property type="molecule type" value="Genomic_DNA"/>
</dbReference>
<feature type="compositionally biased region" description="Low complexity" evidence="1">
    <location>
        <begin position="190"/>
        <end position="206"/>
    </location>
</feature>
<feature type="region of interest" description="Disordered" evidence="1">
    <location>
        <begin position="522"/>
        <end position="542"/>
    </location>
</feature>